<dbReference type="RefSeq" id="WP_238218186.1">
    <property type="nucleotide sequence ID" value="NZ_BPUS01000040.1"/>
</dbReference>
<name>A0AA37IJV7_9BURK</name>
<evidence type="ECO:0000256" key="1">
    <source>
        <dbReference type="SAM" id="MobiDB-lite"/>
    </source>
</evidence>
<reference evidence="2" key="1">
    <citation type="submission" date="2022-09" db="EMBL/GenBank/DDBJ databases">
        <title>Isolation and characterization of 3-chlorobenzoate degrading bacteria from soils in Shizuoka.</title>
        <authorList>
            <person name="Ifat A."/>
            <person name="Ogawa N."/>
            <person name="Kimbara K."/>
            <person name="Moriuchi R."/>
            <person name="Dohra H."/>
            <person name="Shintani M."/>
        </authorList>
    </citation>
    <scope>NUCLEOTIDE SEQUENCE</scope>
    <source>
        <strain evidence="2">19CS4-2</strain>
    </source>
</reference>
<feature type="region of interest" description="Disordered" evidence="1">
    <location>
        <begin position="66"/>
        <end position="102"/>
    </location>
</feature>
<dbReference type="Proteomes" id="UP001055111">
    <property type="component" value="Unassembled WGS sequence"/>
</dbReference>
<dbReference type="AlphaFoldDB" id="A0AA37IJV7"/>
<feature type="compositionally biased region" description="Polar residues" evidence="1">
    <location>
        <begin position="66"/>
        <end position="79"/>
    </location>
</feature>
<sequence length="118" mass="12573">MTGTIEIKLTVSEVVTPSLFAALMEVSNPRRRAALLKRLADDALRGRENAGLAYSAQQGRTVETAVSDSGTLPAQTQVKPASVVDRRPQTLADSKEALSETSDDAHLNYLADSLSAFA</sequence>
<evidence type="ECO:0000313" key="2">
    <source>
        <dbReference type="EMBL" id="GJH30574.1"/>
    </source>
</evidence>
<gene>
    <name evidence="2" type="ORF">CBA19CS42_38680</name>
</gene>
<evidence type="ECO:0000313" key="3">
    <source>
        <dbReference type="Proteomes" id="UP001055111"/>
    </source>
</evidence>
<proteinExistence type="predicted"/>
<protein>
    <submittedName>
        <fullName evidence="2">Uncharacterized protein</fullName>
    </submittedName>
</protein>
<organism evidence="2 3">
    <name type="scientific">Caballeronia novacaledonica</name>
    <dbReference type="NCBI Taxonomy" id="1544861"/>
    <lineage>
        <taxon>Bacteria</taxon>
        <taxon>Pseudomonadati</taxon>
        <taxon>Pseudomonadota</taxon>
        <taxon>Betaproteobacteria</taxon>
        <taxon>Burkholderiales</taxon>
        <taxon>Burkholderiaceae</taxon>
        <taxon>Caballeronia</taxon>
    </lineage>
</organism>
<accession>A0AA37IJV7</accession>
<comment type="caution">
    <text evidence="2">The sequence shown here is derived from an EMBL/GenBank/DDBJ whole genome shotgun (WGS) entry which is preliminary data.</text>
</comment>
<dbReference type="EMBL" id="BPUS01000040">
    <property type="protein sequence ID" value="GJH30574.1"/>
    <property type="molecule type" value="Genomic_DNA"/>
</dbReference>
<feature type="compositionally biased region" description="Basic and acidic residues" evidence="1">
    <location>
        <begin position="84"/>
        <end position="102"/>
    </location>
</feature>